<evidence type="ECO:0000256" key="10">
    <source>
        <dbReference type="PROSITE-ProRule" id="PRU01360"/>
    </source>
</evidence>
<dbReference type="SUPFAM" id="SSF56935">
    <property type="entry name" value="Porins"/>
    <property type="match status" value="1"/>
</dbReference>
<dbReference type="RefSeq" id="WP_171223951.1">
    <property type="nucleotide sequence ID" value="NZ_CP053085.1"/>
</dbReference>
<dbReference type="GO" id="GO:0009279">
    <property type="term" value="C:cell outer membrane"/>
    <property type="evidence" value="ECO:0007669"/>
    <property type="project" value="UniProtKB-SubCell"/>
</dbReference>
<name>A0A6M4IKD6_9BACT</name>
<organism evidence="14 15">
    <name type="scientific">Gemmatimonas groenlandica</name>
    <dbReference type="NCBI Taxonomy" id="2732249"/>
    <lineage>
        <taxon>Bacteria</taxon>
        <taxon>Pseudomonadati</taxon>
        <taxon>Gemmatimonadota</taxon>
        <taxon>Gemmatimonadia</taxon>
        <taxon>Gemmatimonadales</taxon>
        <taxon>Gemmatimonadaceae</taxon>
        <taxon>Gemmatimonas</taxon>
    </lineage>
</organism>
<evidence type="ECO:0000259" key="12">
    <source>
        <dbReference type="Pfam" id="PF00593"/>
    </source>
</evidence>
<evidence type="ECO:0000313" key="15">
    <source>
        <dbReference type="Proteomes" id="UP000500938"/>
    </source>
</evidence>
<reference evidence="14 15" key="1">
    <citation type="submission" date="2020-05" db="EMBL/GenBank/DDBJ databases">
        <title>Complete genome sequence of Gemmatimonas greenlandica TET16.</title>
        <authorList>
            <person name="Zeng Y."/>
        </authorList>
    </citation>
    <scope>NUCLEOTIDE SEQUENCE [LARGE SCALE GENOMIC DNA]</scope>
    <source>
        <strain evidence="14 15">TET16</strain>
    </source>
</reference>
<accession>A0A6M4IKD6</accession>
<evidence type="ECO:0000256" key="11">
    <source>
        <dbReference type="RuleBase" id="RU003357"/>
    </source>
</evidence>
<dbReference type="Gene3D" id="2.40.170.20">
    <property type="entry name" value="TonB-dependent receptor, beta-barrel domain"/>
    <property type="match status" value="1"/>
</dbReference>
<dbReference type="Pfam" id="PF07715">
    <property type="entry name" value="Plug"/>
    <property type="match status" value="1"/>
</dbReference>
<evidence type="ECO:0000256" key="7">
    <source>
        <dbReference type="ARBA" id="ARBA00023136"/>
    </source>
</evidence>
<dbReference type="NCBIfam" id="TIGR04056">
    <property type="entry name" value="OMP_RagA_SusC"/>
    <property type="match status" value="1"/>
</dbReference>
<dbReference type="PROSITE" id="PS52016">
    <property type="entry name" value="TONB_DEPENDENT_REC_3"/>
    <property type="match status" value="1"/>
</dbReference>
<evidence type="ECO:0000256" key="2">
    <source>
        <dbReference type="ARBA" id="ARBA00022448"/>
    </source>
</evidence>
<keyword evidence="8" id="KW-0675">Receptor</keyword>
<dbReference type="Pfam" id="PF13715">
    <property type="entry name" value="CarbopepD_reg_2"/>
    <property type="match status" value="1"/>
</dbReference>
<keyword evidence="7 10" id="KW-0472">Membrane</keyword>
<gene>
    <name evidence="14" type="ORF">HKW67_02810</name>
</gene>
<dbReference type="InterPro" id="IPR036942">
    <property type="entry name" value="Beta-barrel_TonB_sf"/>
</dbReference>
<keyword evidence="4 10" id="KW-0812">Transmembrane</keyword>
<evidence type="ECO:0000256" key="5">
    <source>
        <dbReference type="ARBA" id="ARBA00022729"/>
    </source>
</evidence>
<feature type="domain" description="TonB-dependent receptor-like beta-barrel" evidence="12">
    <location>
        <begin position="494"/>
        <end position="850"/>
    </location>
</feature>
<proteinExistence type="inferred from homology"/>
<evidence type="ECO:0000256" key="4">
    <source>
        <dbReference type="ARBA" id="ARBA00022692"/>
    </source>
</evidence>
<dbReference type="InterPro" id="IPR023996">
    <property type="entry name" value="TonB-dep_OMP_SusC/RagA"/>
</dbReference>
<dbReference type="InterPro" id="IPR037066">
    <property type="entry name" value="Plug_dom_sf"/>
</dbReference>
<dbReference type="InterPro" id="IPR012910">
    <property type="entry name" value="Plug_dom"/>
</dbReference>
<comment type="subcellular location">
    <subcellularLocation>
        <location evidence="1 10">Cell outer membrane</location>
        <topology evidence="1 10">Multi-pass membrane protein</topology>
    </subcellularLocation>
</comment>
<comment type="similarity">
    <text evidence="10 11">Belongs to the TonB-dependent receptor family.</text>
</comment>
<dbReference type="InterPro" id="IPR000531">
    <property type="entry name" value="Beta-barrel_TonB"/>
</dbReference>
<keyword evidence="15" id="KW-1185">Reference proteome</keyword>
<dbReference type="PANTHER" id="PTHR30069:SF29">
    <property type="entry name" value="HEMOGLOBIN AND HEMOGLOBIN-HAPTOGLOBIN-BINDING PROTEIN 1-RELATED"/>
    <property type="match status" value="1"/>
</dbReference>
<keyword evidence="6 11" id="KW-0798">TonB box</keyword>
<keyword evidence="2 10" id="KW-0813">Transport</keyword>
<evidence type="ECO:0000256" key="8">
    <source>
        <dbReference type="ARBA" id="ARBA00023170"/>
    </source>
</evidence>
<keyword evidence="3 10" id="KW-1134">Transmembrane beta strand</keyword>
<evidence type="ECO:0000259" key="13">
    <source>
        <dbReference type="Pfam" id="PF07715"/>
    </source>
</evidence>
<sequence length="1059" mass="113333">MRLFGPVATDRGERIRSPHHSVYRRPLAAVCARLALFAGLVGASLLAAPRLEAQAAGGTISGRVTDAATGNPVSQVRVLVSGTQNGTLTADNGRYTLRVTTTGAVTLDVNRIGYEAQKITVTVGATPVVADVQIKQAAFSLAAVVTTVTGQQRKVELANATAQINVAEKIAELPVSNMGSLLSGRTSSVQVVQTGATGTGSRIRIRGQNSFSLSNDPIVVIDGVRATSTTNNALGVGGSGPSRLDDINPSEIETIEIVKGPSAATLYGTEAANGVVVITTKRGKSGKTNYSLSVENGKIDNTAEYPDLWTLWGRTAASPTRAVPCLLTAVSLGTCTSVDSLSHGNILNDPNLTPLSDGSRRQYNLQASGGNDKVQFFVSGQTEGETGIYKLPDNEIARLKARRGVTALPSDIVRPNALARNSFRANVNAELRKGLFVQASSGYVNSELRLPQNEDNGNGLMVLALGGPWRADLVDAQGDSLRGYRAFMLGDVLSQTTKQGLNRFINSVSAQWTPTTWLATRAAIGSDYTGRNDFFISKVGEGPNTGTVRTGNIQSQRVDINQQTADYGATGTFQLTDWMKSTTSIGMQYIRNAVGLTSGTGIGLPPGGVTVSSAATRSSTQTYNERRTLGYYVEQQVALRDRLFITGGVRRDAASAFGANTRAVYYPKLGASWLISDETFLPLPEFVNSLRLRGTYGASGQIPGATDAVRFYSPGPLTTASGDAPAASLGSLGNANLKPEYSAETEFGFDVAMFSGRTNIEVTSYSKSTTDALIQRQIAPSLSGLTTQFVNIGNIKNSGVEFTWNQRIIDRDAAALSFAFTGSTNKNRMTKLGEGVSSIASGNRDTQQNRPGYPLFGLWSRPINFSDKNNDGIITFNANRDLSELTFGPVGGDTAVYQGNTFPTREIAFSPTLELFNKKLKISGQVDSKWGFKKFNNTLRHQCMNGVTCRGRYDKSASLQEQANALATSQAVYTGMFENGAFTRFRELSASYEMPTKWANAVRASRWSVIVTGRNLGVITDYTGVDPEAAQSNNDARGNEEYFSTPPLRIMTLRMNFSF</sequence>
<dbReference type="AlphaFoldDB" id="A0A6M4IKD6"/>
<dbReference type="InterPro" id="IPR039426">
    <property type="entry name" value="TonB-dep_rcpt-like"/>
</dbReference>
<dbReference type="Gene3D" id="2.170.130.10">
    <property type="entry name" value="TonB-dependent receptor, plug domain"/>
    <property type="match status" value="1"/>
</dbReference>
<protein>
    <submittedName>
        <fullName evidence="14">SusC/RagA family TonB-linked outer membrane protein</fullName>
    </submittedName>
</protein>
<evidence type="ECO:0000256" key="3">
    <source>
        <dbReference type="ARBA" id="ARBA00022452"/>
    </source>
</evidence>
<dbReference type="SUPFAM" id="SSF49464">
    <property type="entry name" value="Carboxypeptidase regulatory domain-like"/>
    <property type="match status" value="1"/>
</dbReference>
<evidence type="ECO:0000256" key="1">
    <source>
        <dbReference type="ARBA" id="ARBA00004571"/>
    </source>
</evidence>
<dbReference type="PANTHER" id="PTHR30069">
    <property type="entry name" value="TONB-DEPENDENT OUTER MEMBRANE RECEPTOR"/>
    <property type="match status" value="1"/>
</dbReference>
<keyword evidence="5" id="KW-0732">Signal</keyword>
<dbReference type="KEGG" id="ggr:HKW67_02810"/>
<dbReference type="InterPro" id="IPR008969">
    <property type="entry name" value="CarboxyPept-like_regulatory"/>
</dbReference>
<dbReference type="Pfam" id="PF00593">
    <property type="entry name" value="TonB_dep_Rec_b-barrel"/>
    <property type="match status" value="1"/>
</dbReference>
<evidence type="ECO:0000256" key="9">
    <source>
        <dbReference type="ARBA" id="ARBA00023237"/>
    </source>
</evidence>
<keyword evidence="9 10" id="KW-0998">Cell outer membrane</keyword>
<dbReference type="Gene3D" id="2.60.40.1120">
    <property type="entry name" value="Carboxypeptidase-like, regulatory domain"/>
    <property type="match status" value="1"/>
</dbReference>
<dbReference type="GO" id="GO:0044718">
    <property type="term" value="P:siderophore transmembrane transport"/>
    <property type="evidence" value="ECO:0007669"/>
    <property type="project" value="TreeGrafter"/>
</dbReference>
<dbReference type="Proteomes" id="UP000500938">
    <property type="component" value="Chromosome"/>
</dbReference>
<feature type="domain" description="TonB-dependent receptor plug" evidence="13">
    <location>
        <begin position="161"/>
        <end position="275"/>
    </location>
</feature>
<evidence type="ECO:0000256" key="6">
    <source>
        <dbReference type="ARBA" id="ARBA00023077"/>
    </source>
</evidence>
<dbReference type="GO" id="GO:0015344">
    <property type="term" value="F:siderophore uptake transmembrane transporter activity"/>
    <property type="evidence" value="ECO:0007669"/>
    <property type="project" value="TreeGrafter"/>
</dbReference>
<evidence type="ECO:0000313" key="14">
    <source>
        <dbReference type="EMBL" id="QJR34525.1"/>
    </source>
</evidence>
<dbReference type="EMBL" id="CP053085">
    <property type="protein sequence ID" value="QJR34525.1"/>
    <property type="molecule type" value="Genomic_DNA"/>
</dbReference>